<dbReference type="AlphaFoldDB" id="A0AAE0NHC3"/>
<feature type="signal peptide" evidence="1">
    <location>
        <begin position="1"/>
        <end position="20"/>
    </location>
</feature>
<reference evidence="2" key="2">
    <citation type="submission" date="2023-06" db="EMBL/GenBank/DDBJ databases">
        <authorList>
            <consortium name="Lawrence Berkeley National Laboratory"/>
            <person name="Haridas S."/>
            <person name="Hensen N."/>
            <person name="Bonometti L."/>
            <person name="Westerberg I."/>
            <person name="Brannstrom I.O."/>
            <person name="Guillou S."/>
            <person name="Cros-Aarteil S."/>
            <person name="Calhoun S."/>
            <person name="Kuo A."/>
            <person name="Mondo S."/>
            <person name="Pangilinan J."/>
            <person name="Riley R."/>
            <person name="LaButti K."/>
            <person name="Andreopoulos B."/>
            <person name="Lipzen A."/>
            <person name="Chen C."/>
            <person name="Yanf M."/>
            <person name="Daum C."/>
            <person name="Ng V."/>
            <person name="Clum A."/>
            <person name="Steindorff A."/>
            <person name="Ohm R."/>
            <person name="Martin F."/>
            <person name="Silar P."/>
            <person name="Natvig D."/>
            <person name="Lalanne C."/>
            <person name="Gautier V."/>
            <person name="Ament-velasquez S.L."/>
            <person name="Kruys A."/>
            <person name="Hutchinson M.I."/>
            <person name="Powell A.J."/>
            <person name="Barry K."/>
            <person name="Miller A.N."/>
            <person name="Grigoriev I.V."/>
            <person name="Debuchy R."/>
            <person name="Gladieux P."/>
            <person name="Thoren M.H."/>
            <person name="Johannesson H."/>
        </authorList>
    </citation>
    <scope>NUCLEOTIDE SEQUENCE</scope>
    <source>
        <strain evidence="2">CBS 232.78</strain>
    </source>
</reference>
<proteinExistence type="predicted"/>
<organism evidence="2 3">
    <name type="scientific">Podospora didyma</name>
    <dbReference type="NCBI Taxonomy" id="330526"/>
    <lineage>
        <taxon>Eukaryota</taxon>
        <taxon>Fungi</taxon>
        <taxon>Dikarya</taxon>
        <taxon>Ascomycota</taxon>
        <taxon>Pezizomycotina</taxon>
        <taxon>Sordariomycetes</taxon>
        <taxon>Sordariomycetidae</taxon>
        <taxon>Sordariales</taxon>
        <taxon>Podosporaceae</taxon>
        <taxon>Podospora</taxon>
    </lineage>
</organism>
<dbReference type="EMBL" id="JAULSW010000005">
    <property type="protein sequence ID" value="KAK3381484.1"/>
    <property type="molecule type" value="Genomic_DNA"/>
</dbReference>
<accession>A0AAE0NHC3</accession>
<comment type="caution">
    <text evidence="2">The sequence shown here is derived from an EMBL/GenBank/DDBJ whole genome shotgun (WGS) entry which is preliminary data.</text>
</comment>
<keyword evidence="1" id="KW-0732">Signal</keyword>
<sequence>MAYLPVFLLSLLACSSSVKAWSRPGCTTPSLRALCNQEAVTRLFSGDRWKQMVKEIHRIYIAGPFCRFLSQLRVNQCSPDSSPDSQLSPVLVTVFLFFRIHFF</sequence>
<evidence type="ECO:0000313" key="2">
    <source>
        <dbReference type="EMBL" id="KAK3381484.1"/>
    </source>
</evidence>
<name>A0AAE0NHC3_9PEZI</name>
<evidence type="ECO:0000256" key="1">
    <source>
        <dbReference type="SAM" id="SignalP"/>
    </source>
</evidence>
<dbReference type="Proteomes" id="UP001285441">
    <property type="component" value="Unassembled WGS sequence"/>
</dbReference>
<evidence type="ECO:0000313" key="3">
    <source>
        <dbReference type="Proteomes" id="UP001285441"/>
    </source>
</evidence>
<keyword evidence="3" id="KW-1185">Reference proteome</keyword>
<gene>
    <name evidence="2" type="ORF">B0H63DRAFT_206181</name>
</gene>
<protein>
    <recommendedName>
        <fullName evidence="4">Secreted protein</fullName>
    </recommendedName>
</protein>
<feature type="chain" id="PRO_5042038190" description="Secreted protein" evidence="1">
    <location>
        <begin position="21"/>
        <end position="103"/>
    </location>
</feature>
<evidence type="ECO:0008006" key="4">
    <source>
        <dbReference type="Google" id="ProtNLM"/>
    </source>
</evidence>
<reference evidence="2" key="1">
    <citation type="journal article" date="2023" name="Mol. Phylogenet. Evol.">
        <title>Genome-scale phylogeny and comparative genomics of the fungal order Sordariales.</title>
        <authorList>
            <person name="Hensen N."/>
            <person name="Bonometti L."/>
            <person name="Westerberg I."/>
            <person name="Brannstrom I.O."/>
            <person name="Guillou S."/>
            <person name="Cros-Aarteil S."/>
            <person name="Calhoun S."/>
            <person name="Haridas S."/>
            <person name="Kuo A."/>
            <person name="Mondo S."/>
            <person name="Pangilinan J."/>
            <person name="Riley R."/>
            <person name="LaButti K."/>
            <person name="Andreopoulos B."/>
            <person name="Lipzen A."/>
            <person name="Chen C."/>
            <person name="Yan M."/>
            <person name="Daum C."/>
            <person name="Ng V."/>
            <person name="Clum A."/>
            <person name="Steindorff A."/>
            <person name="Ohm R.A."/>
            <person name="Martin F."/>
            <person name="Silar P."/>
            <person name="Natvig D.O."/>
            <person name="Lalanne C."/>
            <person name="Gautier V."/>
            <person name="Ament-Velasquez S.L."/>
            <person name="Kruys A."/>
            <person name="Hutchinson M.I."/>
            <person name="Powell A.J."/>
            <person name="Barry K."/>
            <person name="Miller A.N."/>
            <person name="Grigoriev I.V."/>
            <person name="Debuchy R."/>
            <person name="Gladieux P."/>
            <person name="Hiltunen Thoren M."/>
            <person name="Johannesson H."/>
        </authorList>
    </citation>
    <scope>NUCLEOTIDE SEQUENCE</scope>
    <source>
        <strain evidence="2">CBS 232.78</strain>
    </source>
</reference>